<dbReference type="EMBL" id="OOIL02001013">
    <property type="protein sequence ID" value="VFQ71444.1"/>
    <property type="molecule type" value="Genomic_DNA"/>
</dbReference>
<dbReference type="OrthoDB" id="2506647at2759"/>
<comment type="similarity">
    <text evidence="2">Belongs to the phosphatidylethanolamine-binding protein family.</text>
</comment>
<dbReference type="GO" id="GO:0010228">
    <property type="term" value="P:vegetative to reproductive phase transition of meristem"/>
    <property type="evidence" value="ECO:0007669"/>
    <property type="project" value="TreeGrafter"/>
</dbReference>
<dbReference type="Gene3D" id="3.90.280.10">
    <property type="entry name" value="PEBP-like"/>
    <property type="match status" value="1"/>
</dbReference>
<evidence type="ECO:0000256" key="2">
    <source>
        <dbReference type="ARBA" id="ARBA00007091"/>
    </source>
</evidence>
<dbReference type="Pfam" id="PF01161">
    <property type="entry name" value="PBP"/>
    <property type="match status" value="1"/>
</dbReference>
<sequence length="200" mass="22126">MSSSQPKEPLVTAKVIGDVVDMFTPSPTVSMSVIYESYGSYRFCCGDEFLPSDVSSPPRVRLHGTNFKTFFTLIMTDPDVPSPSDPYLREHVHWIVTDIPGRAGTTDSTFGKDLLSYEAPKPTIGIHRYVFLLYEQKGRETVNAPPSSSRDNFKARKFAEDNELGAPVAGVYFICQRETAARKRVKVASKAVMAESTSTS</sequence>
<dbReference type="Proteomes" id="UP000595140">
    <property type="component" value="Unassembled WGS sequence"/>
</dbReference>
<keyword evidence="3" id="KW-0963">Cytoplasm</keyword>
<dbReference type="CDD" id="cd00866">
    <property type="entry name" value="PEBP_euk"/>
    <property type="match status" value="1"/>
</dbReference>
<dbReference type="PANTHER" id="PTHR11362:SF48">
    <property type="entry name" value="PROTEIN CENTRORADIALIS-LIKE"/>
    <property type="match status" value="1"/>
</dbReference>
<proteinExistence type="inferred from homology"/>
<dbReference type="GO" id="GO:0009910">
    <property type="term" value="P:negative regulation of flower development"/>
    <property type="evidence" value="ECO:0007669"/>
    <property type="project" value="TreeGrafter"/>
</dbReference>
<evidence type="ECO:0000313" key="5">
    <source>
        <dbReference type="Proteomes" id="UP000595140"/>
    </source>
</evidence>
<organism evidence="4 5">
    <name type="scientific">Cuscuta campestris</name>
    <dbReference type="NCBI Taxonomy" id="132261"/>
    <lineage>
        <taxon>Eukaryota</taxon>
        <taxon>Viridiplantae</taxon>
        <taxon>Streptophyta</taxon>
        <taxon>Embryophyta</taxon>
        <taxon>Tracheophyta</taxon>
        <taxon>Spermatophyta</taxon>
        <taxon>Magnoliopsida</taxon>
        <taxon>eudicotyledons</taxon>
        <taxon>Gunneridae</taxon>
        <taxon>Pentapetalae</taxon>
        <taxon>asterids</taxon>
        <taxon>lamiids</taxon>
        <taxon>Solanales</taxon>
        <taxon>Convolvulaceae</taxon>
        <taxon>Cuscuteae</taxon>
        <taxon>Cuscuta</taxon>
        <taxon>Cuscuta subgen. Grammica</taxon>
        <taxon>Cuscuta sect. Cleistogrammica</taxon>
    </lineage>
</organism>
<dbReference type="PANTHER" id="PTHR11362">
    <property type="entry name" value="PHOSPHATIDYLETHANOLAMINE-BINDING PROTEIN"/>
    <property type="match status" value="1"/>
</dbReference>
<dbReference type="FunFam" id="3.90.280.10:FF:000001">
    <property type="entry name" value="Terminal flower 1"/>
    <property type="match status" value="1"/>
</dbReference>
<dbReference type="InterPro" id="IPR035810">
    <property type="entry name" value="PEBP_euk"/>
</dbReference>
<dbReference type="GO" id="GO:0005634">
    <property type="term" value="C:nucleus"/>
    <property type="evidence" value="ECO:0007669"/>
    <property type="project" value="TreeGrafter"/>
</dbReference>
<evidence type="ECO:0000256" key="3">
    <source>
        <dbReference type="ARBA" id="ARBA00022490"/>
    </source>
</evidence>
<dbReference type="InterPro" id="IPR008914">
    <property type="entry name" value="PEBP"/>
</dbReference>
<dbReference type="GO" id="GO:0005737">
    <property type="term" value="C:cytoplasm"/>
    <property type="evidence" value="ECO:0007669"/>
    <property type="project" value="UniProtKB-SubCell"/>
</dbReference>
<dbReference type="InterPro" id="IPR001858">
    <property type="entry name" value="Phosphatidylethanolamine-bd_CS"/>
</dbReference>
<protein>
    <submittedName>
        <fullName evidence="4">Uncharacterized protein</fullName>
    </submittedName>
</protein>
<dbReference type="AlphaFoldDB" id="A0A484L5H5"/>
<evidence type="ECO:0000313" key="4">
    <source>
        <dbReference type="EMBL" id="VFQ71444.1"/>
    </source>
</evidence>
<comment type="subcellular location">
    <subcellularLocation>
        <location evidence="1">Cytoplasm</location>
    </subcellularLocation>
</comment>
<name>A0A484L5H5_9ASTE</name>
<gene>
    <name evidence="4" type="ORF">CCAM_LOCUS13220</name>
</gene>
<dbReference type="SUPFAM" id="SSF49777">
    <property type="entry name" value="PEBP-like"/>
    <property type="match status" value="1"/>
</dbReference>
<dbReference type="InterPro" id="IPR036610">
    <property type="entry name" value="PEBP-like_sf"/>
</dbReference>
<reference evidence="4 5" key="1">
    <citation type="submission" date="2018-04" db="EMBL/GenBank/DDBJ databases">
        <authorList>
            <person name="Vogel A."/>
        </authorList>
    </citation>
    <scope>NUCLEOTIDE SEQUENCE [LARGE SCALE GENOMIC DNA]</scope>
</reference>
<keyword evidence="5" id="KW-1185">Reference proteome</keyword>
<dbReference type="PROSITE" id="PS01220">
    <property type="entry name" value="PBP"/>
    <property type="match status" value="1"/>
</dbReference>
<evidence type="ECO:0000256" key="1">
    <source>
        <dbReference type="ARBA" id="ARBA00004496"/>
    </source>
</evidence>
<accession>A0A484L5H5</accession>